<dbReference type="Proteomes" id="UP001279734">
    <property type="component" value="Unassembled WGS sequence"/>
</dbReference>
<organism evidence="1 2">
    <name type="scientific">Nepenthes gracilis</name>
    <name type="common">Slender pitcher plant</name>
    <dbReference type="NCBI Taxonomy" id="150966"/>
    <lineage>
        <taxon>Eukaryota</taxon>
        <taxon>Viridiplantae</taxon>
        <taxon>Streptophyta</taxon>
        <taxon>Embryophyta</taxon>
        <taxon>Tracheophyta</taxon>
        <taxon>Spermatophyta</taxon>
        <taxon>Magnoliopsida</taxon>
        <taxon>eudicotyledons</taxon>
        <taxon>Gunneridae</taxon>
        <taxon>Pentapetalae</taxon>
        <taxon>Caryophyllales</taxon>
        <taxon>Nepenthaceae</taxon>
        <taxon>Nepenthes</taxon>
    </lineage>
</organism>
<proteinExistence type="predicted"/>
<reference evidence="1" key="1">
    <citation type="submission" date="2023-05" db="EMBL/GenBank/DDBJ databases">
        <title>Nepenthes gracilis genome sequencing.</title>
        <authorList>
            <person name="Fukushima K."/>
        </authorList>
    </citation>
    <scope>NUCLEOTIDE SEQUENCE</scope>
    <source>
        <strain evidence="1">SING2019-196</strain>
    </source>
</reference>
<evidence type="ECO:0000313" key="1">
    <source>
        <dbReference type="EMBL" id="GMH18711.1"/>
    </source>
</evidence>
<accession>A0AAD3SYZ5</accession>
<evidence type="ECO:0000313" key="2">
    <source>
        <dbReference type="Proteomes" id="UP001279734"/>
    </source>
</evidence>
<gene>
    <name evidence="1" type="ORF">Nepgr_020552</name>
</gene>
<name>A0AAD3SYZ5_NEPGR</name>
<protein>
    <submittedName>
        <fullName evidence="1">Uncharacterized protein</fullName>
    </submittedName>
</protein>
<keyword evidence="2" id="KW-1185">Reference proteome</keyword>
<comment type="caution">
    <text evidence="1">The sequence shown here is derived from an EMBL/GenBank/DDBJ whole genome shotgun (WGS) entry which is preliminary data.</text>
</comment>
<sequence>MVSDGEVQNINIEVLDRLKSSYSRVYSSKSSADLNNFNEEEVGISLRLSSRQISLHLS</sequence>
<dbReference type="EMBL" id="BSYO01000019">
    <property type="protein sequence ID" value="GMH18711.1"/>
    <property type="molecule type" value="Genomic_DNA"/>
</dbReference>
<dbReference type="AlphaFoldDB" id="A0AAD3SYZ5"/>